<gene>
    <name evidence="2" type="ORF">ATK74_0827</name>
</gene>
<feature type="region of interest" description="Disordered" evidence="1">
    <location>
        <begin position="82"/>
        <end position="107"/>
    </location>
</feature>
<accession>A0A2A9CPH1</accession>
<evidence type="ECO:0000256" key="1">
    <source>
        <dbReference type="SAM" id="MobiDB-lite"/>
    </source>
</evidence>
<protein>
    <submittedName>
        <fullName evidence="2">Uncharacterized protein</fullName>
    </submittedName>
</protein>
<evidence type="ECO:0000313" key="3">
    <source>
        <dbReference type="Proteomes" id="UP000226079"/>
    </source>
</evidence>
<proteinExistence type="predicted"/>
<organism evidence="2 3">
    <name type="scientific">Propionicimonas paludicola</name>
    <dbReference type="NCBI Taxonomy" id="185243"/>
    <lineage>
        <taxon>Bacteria</taxon>
        <taxon>Bacillati</taxon>
        <taxon>Actinomycetota</taxon>
        <taxon>Actinomycetes</taxon>
        <taxon>Propionibacteriales</taxon>
        <taxon>Nocardioidaceae</taxon>
        <taxon>Propionicimonas</taxon>
    </lineage>
</organism>
<name>A0A2A9CPH1_9ACTN</name>
<reference evidence="2 3" key="1">
    <citation type="submission" date="2017-10" db="EMBL/GenBank/DDBJ databases">
        <title>Sequencing the genomes of 1000 actinobacteria strains.</title>
        <authorList>
            <person name="Klenk H.-P."/>
        </authorList>
    </citation>
    <scope>NUCLEOTIDE SEQUENCE [LARGE SCALE GENOMIC DNA]</scope>
    <source>
        <strain evidence="2 3">DSM 15597</strain>
    </source>
</reference>
<dbReference type="Proteomes" id="UP000226079">
    <property type="component" value="Unassembled WGS sequence"/>
</dbReference>
<dbReference type="RefSeq" id="WP_098459848.1">
    <property type="nucleotide sequence ID" value="NZ_PDJC01000001.1"/>
</dbReference>
<keyword evidence="3" id="KW-1185">Reference proteome</keyword>
<evidence type="ECO:0000313" key="2">
    <source>
        <dbReference type="EMBL" id="PFG16293.1"/>
    </source>
</evidence>
<feature type="compositionally biased region" description="Low complexity" evidence="1">
    <location>
        <begin position="91"/>
        <end position="107"/>
    </location>
</feature>
<comment type="caution">
    <text evidence="2">The sequence shown here is derived from an EMBL/GenBank/DDBJ whole genome shotgun (WGS) entry which is preliminary data.</text>
</comment>
<dbReference type="AlphaFoldDB" id="A0A2A9CPH1"/>
<feature type="region of interest" description="Disordered" evidence="1">
    <location>
        <begin position="144"/>
        <end position="168"/>
    </location>
</feature>
<dbReference type="EMBL" id="PDJC01000001">
    <property type="protein sequence ID" value="PFG16293.1"/>
    <property type="molecule type" value="Genomic_DNA"/>
</dbReference>
<sequence length="168" mass="18520">MPEQRTSEVVVMTWARLFHGRLWHVQQSPDQTWCGEVLVSIDERRVERIDNAPPGGAWICDRCVREIRRLADDARAAWLLDPRRQDTDQLPEASEPVPEPEVASTPEVELLERLSESAGPSAKEKAAAAAEIAERLREAAAEALAARDANPEPITRLDLAPAVEGASA</sequence>